<accession>X1NZN2</accession>
<sequence>NLAIFGPLIAALILIARKREERGIRRFLARAWDWSFSKKWLTILILAWKPSRIVL</sequence>
<organism evidence="1">
    <name type="scientific">marine sediment metagenome</name>
    <dbReference type="NCBI Taxonomy" id="412755"/>
    <lineage>
        <taxon>unclassified sequences</taxon>
        <taxon>metagenomes</taxon>
        <taxon>ecological metagenomes</taxon>
    </lineage>
</organism>
<dbReference type="EMBL" id="BARV01015687">
    <property type="protein sequence ID" value="GAI32255.1"/>
    <property type="molecule type" value="Genomic_DNA"/>
</dbReference>
<gene>
    <name evidence="1" type="ORF">S06H3_27077</name>
</gene>
<proteinExistence type="predicted"/>
<protein>
    <submittedName>
        <fullName evidence="1">Uncharacterized protein</fullName>
    </submittedName>
</protein>
<name>X1NZN2_9ZZZZ</name>
<feature type="non-terminal residue" evidence="1">
    <location>
        <position position="1"/>
    </location>
</feature>
<dbReference type="AlphaFoldDB" id="X1NZN2"/>
<reference evidence="1" key="1">
    <citation type="journal article" date="2014" name="Front. Microbiol.">
        <title>High frequency of phylogenetically diverse reductive dehalogenase-homologous genes in deep subseafloor sedimentary metagenomes.</title>
        <authorList>
            <person name="Kawai M."/>
            <person name="Futagami T."/>
            <person name="Toyoda A."/>
            <person name="Takaki Y."/>
            <person name="Nishi S."/>
            <person name="Hori S."/>
            <person name="Arai W."/>
            <person name="Tsubouchi T."/>
            <person name="Morono Y."/>
            <person name="Uchiyama I."/>
            <person name="Ito T."/>
            <person name="Fujiyama A."/>
            <person name="Inagaki F."/>
            <person name="Takami H."/>
        </authorList>
    </citation>
    <scope>NUCLEOTIDE SEQUENCE</scope>
    <source>
        <strain evidence="1">Expedition CK06-06</strain>
    </source>
</reference>
<comment type="caution">
    <text evidence="1">The sequence shown here is derived from an EMBL/GenBank/DDBJ whole genome shotgun (WGS) entry which is preliminary data.</text>
</comment>
<evidence type="ECO:0000313" key="1">
    <source>
        <dbReference type="EMBL" id="GAI32255.1"/>
    </source>
</evidence>